<dbReference type="PROSITE" id="PS50076">
    <property type="entry name" value="DNAJ_2"/>
    <property type="match status" value="1"/>
</dbReference>
<dbReference type="AlphaFoldDB" id="A0AAN6IXZ1"/>
<dbReference type="PANTHER" id="PTHR45504">
    <property type="entry name" value="CHAPERONE DNAJ-DOMAIN SUPERFAMILY PROTEIN"/>
    <property type="match status" value="1"/>
</dbReference>
<protein>
    <recommendedName>
        <fullName evidence="2">J domain-containing protein</fullName>
    </recommendedName>
</protein>
<evidence type="ECO:0000259" key="2">
    <source>
        <dbReference type="PROSITE" id="PS50076"/>
    </source>
</evidence>
<dbReference type="PRINTS" id="PR00625">
    <property type="entry name" value="JDOMAIN"/>
</dbReference>
<dbReference type="GO" id="GO:0005737">
    <property type="term" value="C:cytoplasm"/>
    <property type="evidence" value="ECO:0007669"/>
    <property type="project" value="TreeGrafter"/>
</dbReference>
<reference evidence="3" key="1">
    <citation type="submission" date="2023-01" db="EMBL/GenBank/DDBJ databases">
        <title>Exophiala dermititidis isolated from Cystic Fibrosis Patient.</title>
        <authorList>
            <person name="Kurbessoian T."/>
            <person name="Crocker A."/>
            <person name="Murante D."/>
            <person name="Hogan D.A."/>
            <person name="Stajich J.E."/>
        </authorList>
    </citation>
    <scope>NUCLEOTIDE SEQUENCE</scope>
    <source>
        <strain evidence="3">Ex8</strain>
    </source>
</reference>
<dbReference type="PANTHER" id="PTHR45504:SF3">
    <property type="entry name" value="CHAPERONE DNAJ-DOMAIN SUPERFAMILY PROTEIN"/>
    <property type="match status" value="1"/>
</dbReference>
<organism evidence="3 4">
    <name type="scientific">Exophiala dermatitidis</name>
    <name type="common">Black yeast-like fungus</name>
    <name type="synonym">Wangiella dermatitidis</name>
    <dbReference type="NCBI Taxonomy" id="5970"/>
    <lineage>
        <taxon>Eukaryota</taxon>
        <taxon>Fungi</taxon>
        <taxon>Dikarya</taxon>
        <taxon>Ascomycota</taxon>
        <taxon>Pezizomycotina</taxon>
        <taxon>Eurotiomycetes</taxon>
        <taxon>Chaetothyriomycetidae</taxon>
        <taxon>Chaetothyriales</taxon>
        <taxon>Herpotrichiellaceae</taxon>
        <taxon>Exophiala</taxon>
    </lineage>
</organism>
<proteinExistence type="predicted"/>
<dbReference type="EMBL" id="JAJGCB010000009">
    <property type="protein sequence ID" value="KAJ8991141.1"/>
    <property type="molecule type" value="Genomic_DNA"/>
</dbReference>
<dbReference type="CDD" id="cd06257">
    <property type="entry name" value="DnaJ"/>
    <property type="match status" value="1"/>
</dbReference>
<sequence length="335" mass="37900">MGYNLSLYREMASSAAAAAAVAASAASFDDYYAILQVPCNASHETITKSYRRLALECHPDRRPQDPESTAHFHRLSAAYETMKAPWLRGQYHTIWTHWKQYHVVPELPQSFYYTANPHQPQASFFFHPEHTEPCPYLDTYGARPVLDVPYANTDDGNCEKKERVNVDKSKKDAEILGWISTVKSVEDEAKETVRRQIMTLVTEMKDLLALFYQDPQLFRDDFKPAKYEHVLRDSNWLSDALDGCTLEDLQKKLTMLQATDAEAVHKLVRMQLKRKRNVDDEGQDLEAVTPVKVSKNADTNAVEGVDTDVEMQDAPADSTADSGPGLVSHNRKCDG</sequence>
<dbReference type="InterPro" id="IPR036869">
    <property type="entry name" value="J_dom_sf"/>
</dbReference>
<comment type="caution">
    <text evidence="3">The sequence shown here is derived from an EMBL/GenBank/DDBJ whole genome shotgun (WGS) entry which is preliminary data.</text>
</comment>
<dbReference type="Proteomes" id="UP001161757">
    <property type="component" value="Unassembled WGS sequence"/>
</dbReference>
<gene>
    <name evidence="3" type="ORF">HRR80_005192</name>
</gene>
<dbReference type="SMART" id="SM00271">
    <property type="entry name" value="DnaJ"/>
    <property type="match status" value="1"/>
</dbReference>
<dbReference type="InterPro" id="IPR001623">
    <property type="entry name" value="DnaJ_domain"/>
</dbReference>
<name>A0AAN6IXZ1_EXODE</name>
<evidence type="ECO:0000256" key="1">
    <source>
        <dbReference type="SAM" id="MobiDB-lite"/>
    </source>
</evidence>
<accession>A0AAN6IXZ1</accession>
<evidence type="ECO:0000313" key="4">
    <source>
        <dbReference type="Proteomes" id="UP001161757"/>
    </source>
</evidence>
<evidence type="ECO:0000313" key="3">
    <source>
        <dbReference type="EMBL" id="KAJ8991141.1"/>
    </source>
</evidence>
<feature type="region of interest" description="Disordered" evidence="1">
    <location>
        <begin position="296"/>
        <end position="335"/>
    </location>
</feature>
<dbReference type="GO" id="GO:0005634">
    <property type="term" value="C:nucleus"/>
    <property type="evidence" value="ECO:0007669"/>
    <property type="project" value="TreeGrafter"/>
</dbReference>
<dbReference type="Pfam" id="PF00226">
    <property type="entry name" value="DnaJ"/>
    <property type="match status" value="1"/>
</dbReference>
<dbReference type="SUPFAM" id="SSF46565">
    <property type="entry name" value="Chaperone J-domain"/>
    <property type="match status" value="1"/>
</dbReference>
<feature type="domain" description="J" evidence="2">
    <location>
        <begin position="30"/>
        <end position="95"/>
    </location>
</feature>
<dbReference type="Gene3D" id="1.10.287.110">
    <property type="entry name" value="DnaJ domain"/>
    <property type="match status" value="1"/>
</dbReference>